<proteinExistence type="predicted"/>
<evidence type="ECO:0000256" key="1">
    <source>
        <dbReference type="ARBA" id="ARBA00004370"/>
    </source>
</evidence>
<feature type="domain" description="Bacterial surface antigen (D15)" evidence="4">
    <location>
        <begin position="157"/>
        <end position="435"/>
    </location>
</feature>
<sequence>MQRISRKNMKRYTIGILMMFLFINISLAQTADTAVKSDELQMTTTSVNEVVSTNSEVSLTNNEVVTAHEESYSTDGEIAPTDSTPTLSKKELRRQRVAKRNLHYNILGGPSYTPDFGFLIGGSALMTFRMNPSDTTQQRSVVPMAIALMFEGGLNLFTKPQLFFKGDRFRIFGVFAYKNTLENFYGIGYSTNKDYPRGEDTSEYRYSGVQVNPWFLFRLGKSNFFAGPQIDFNYDKITKPAAGMIEQPSYIAAGGTEHGYSNLSSGVGFLLTYDTRDIPANAYRGTYLDFRGMMYNKAFGSDDNFYRLEIDYRQYKTLGRRRVLAWTVQTKNVFGDVPLTKYALSGTPFDLRGYYMGQFRDKSSHVVMAEYRQMINTDKSNWVKKMLSHVGYVAWGGCGFMGPTPGKIEGVLPNLGLGLRIEVQPRMNVRLDFGRDMVNKQNLFYFNMTEAF</sequence>
<reference evidence="5 6" key="1">
    <citation type="submission" date="2015-09" db="EMBL/GenBank/DDBJ databases">
        <authorList>
            <consortium name="Pathogen Informatics"/>
        </authorList>
    </citation>
    <scope>NUCLEOTIDE SEQUENCE [LARGE SCALE GENOMIC DNA]</scope>
    <source>
        <strain evidence="5 6">2789STDY5834846</strain>
    </source>
</reference>
<gene>
    <name evidence="5" type="ORF">ERS852461_02946</name>
</gene>
<accession>A0A174PKB3</accession>
<evidence type="ECO:0000256" key="3">
    <source>
        <dbReference type="SAM" id="SignalP"/>
    </source>
</evidence>
<evidence type="ECO:0000256" key="2">
    <source>
        <dbReference type="ARBA" id="ARBA00023136"/>
    </source>
</evidence>
<name>A0A174PKB3_9BACE</name>
<dbReference type="Gene3D" id="2.40.160.50">
    <property type="entry name" value="membrane protein fhac: a member of the omp85/tpsb transporter family"/>
    <property type="match status" value="1"/>
</dbReference>
<organism evidence="5 6">
    <name type="scientific">Bacteroides faecis</name>
    <dbReference type="NCBI Taxonomy" id="674529"/>
    <lineage>
        <taxon>Bacteria</taxon>
        <taxon>Pseudomonadati</taxon>
        <taxon>Bacteroidota</taxon>
        <taxon>Bacteroidia</taxon>
        <taxon>Bacteroidales</taxon>
        <taxon>Bacteroidaceae</taxon>
        <taxon>Bacteroides</taxon>
    </lineage>
</organism>
<dbReference type="Proteomes" id="UP000095606">
    <property type="component" value="Unassembled WGS sequence"/>
</dbReference>
<feature type="signal peptide" evidence="3">
    <location>
        <begin position="1"/>
        <end position="28"/>
    </location>
</feature>
<dbReference type="GO" id="GO:0019867">
    <property type="term" value="C:outer membrane"/>
    <property type="evidence" value="ECO:0007669"/>
    <property type="project" value="InterPro"/>
</dbReference>
<dbReference type="InterPro" id="IPR000184">
    <property type="entry name" value="Bac_surfAg_D15"/>
</dbReference>
<keyword evidence="3" id="KW-0732">Signal</keyword>
<evidence type="ECO:0000313" key="6">
    <source>
        <dbReference type="Proteomes" id="UP000095606"/>
    </source>
</evidence>
<feature type="chain" id="PRO_5008030018" evidence="3">
    <location>
        <begin position="29"/>
        <end position="452"/>
    </location>
</feature>
<evidence type="ECO:0000313" key="5">
    <source>
        <dbReference type="EMBL" id="CUP60206.1"/>
    </source>
</evidence>
<dbReference type="AlphaFoldDB" id="A0A174PKB3"/>
<dbReference type="Pfam" id="PF01103">
    <property type="entry name" value="Omp85"/>
    <property type="match status" value="1"/>
</dbReference>
<dbReference type="EMBL" id="CZAE01000014">
    <property type="protein sequence ID" value="CUP60206.1"/>
    <property type="molecule type" value="Genomic_DNA"/>
</dbReference>
<comment type="subcellular location">
    <subcellularLocation>
        <location evidence="1">Membrane</location>
    </subcellularLocation>
</comment>
<evidence type="ECO:0000259" key="4">
    <source>
        <dbReference type="Pfam" id="PF01103"/>
    </source>
</evidence>
<protein>
    <submittedName>
        <fullName evidence="5">Surface antigen</fullName>
    </submittedName>
</protein>
<keyword evidence="2" id="KW-0472">Membrane</keyword>